<protein>
    <submittedName>
        <fullName evidence="1">Uncharacterized protein</fullName>
    </submittedName>
</protein>
<dbReference type="EMBL" id="AZMM01001332">
    <property type="protein sequence ID" value="ETJ44670.1"/>
    <property type="molecule type" value="Genomic_DNA"/>
</dbReference>
<sequence>YNFSIIISITKERYYGNYEYETKNDGYFMG</sequence>
<gene>
    <name evidence="1" type="ORF">Q604_UNBC01332G0002</name>
</gene>
<evidence type="ECO:0000313" key="1">
    <source>
        <dbReference type="EMBL" id="ETJ44670.1"/>
    </source>
</evidence>
<organism evidence="1">
    <name type="scientific">human gut metagenome</name>
    <dbReference type="NCBI Taxonomy" id="408170"/>
    <lineage>
        <taxon>unclassified sequences</taxon>
        <taxon>metagenomes</taxon>
        <taxon>organismal metagenomes</taxon>
    </lineage>
</organism>
<dbReference type="AlphaFoldDB" id="W1YSE4"/>
<name>W1YSE4_9ZZZZ</name>
<reference evidence="1" key="1">
    <citation type="submission" date="2013-12" db="EMBL/GenBank/DDBJ databases">
        <title>A Varibaculum cambriense genome reconstructed from a premature infant gut community with otherwise low bacterial novelty that shifts toward anaerobic metabolism during the third week of life.</title>
        <authorList>
            <person name="Brown C.T."/>
            <person name="Sharon I."/>
            <person name="Thomas B.C."/>
            <person name="Castelle C.J."/>
            <person name="Morowitz M.J."/>
            <person name="Banfield J.F."/>
        </authorList>
    </citation>
    <scope>NUCLEOTIDE SEQUENCE</scope>
</reference>
<proteinExistence type="predicted"/>
<accession>W1YSE4</accession>
<comment type="caution">
    <text evidence="1">The sequence shown here is derived from an EMBL/GenBank/DDBJ whole genome shotgun (WGS) entry which is preliminary data.</text>
</comment>
<feature type="non-terminal residue" evidence="1">
    <location>
        <position position="1"/>
    </location>
</feature>